<dbReference type="InterPro" id="IPR051600">
    <property type="entry name" value="Beta-PGM-like"/>
</dbReference>
<comment type="cofactor">
    <cofactor evidence="1">
        <name>Mg(2+)</name>
        <dbReference type="ChEBI" id="CHEBI:18420"/>
    </cofactor>
</comment>
<dbReference type="CDD" id="cd07505">
    <property type="entry name" value="HAD_BPGM-like"/>
    <property type="match status" value="1"/>
</dbReference>
<dbReference type="AlphaFoldDB" id="A0AAW1PIK1"/>
<keyword evidence="3" id="KW-0460">Magnesium</keyword>
<reference evidence="5 6" key="1">
    <citation type="journal article" date="2024" name="Nat. Commun.">
        <title>Phylogenomics reveals the evolutionary origins of lichenization in chlorophyte algae.</title>
        <authorList>
            <person name="Puginier C."/>
            <person name="Libourel C."/>
            <person name="Otte J."/>
            <person name="Skaloud P."/>
            <person name="Haon M."/>
            <person name="Grisel S."/>
            <person name="Petersen M."/>
            <person name="Berrin J.G."/>
            <person name="Delaux P.M."/>
            <person name="Dal Grande F."/>
            <person name="Keller J."/>
        </authorList>
    </citation>
    <scope>NUCLEOTIDE SEQUENCE [LARGE SCALE GENOMIC DNA]</scope>
    <source>
        <strain evidence="5 6">SAG 2043</strain>
    </source>
</reference>
<dbReference type="InterPro" id="IPR023214">
    <property type="entry name" value="HAD_sf"/>
</dbReference>
<dbReference type="PRINTS" id="PR00413">
    <property type="entry name" value="HADHALOGNASE"/>
</dbReference>
<dbReference type="GO" id="GO:0046872">
    <property type="term" value="F:metal ion binding"/>
    <property type="evidence" value="ECO:0007669"/>
    <property type="project" value="UniProtKB-KW"/>
</dbReference>
<dbReference type="Gene3D" id="1.10.150.240">
    <property type="entry name" value="Putative phosphatase, domain 2"/>
    <property type="match status" value="1"/>
</dbReference>
<evidence type="ECO:0000256" key="4">
    <source>
        <dbReference type="ARBA" id="ARBA00023277"/>
    </source>
</evidence>
<accession>A0AAW1PIK1</accession>
<keyword evidence="6" id="KW-1185">Reference proteome</keyword>
<dbReference type="PANTHER" id="PTHR46193">
    <property type="entry name" value="6-PHOSPHOGLUCONATE PHOSPHATASE"/>
    <property type="match status" value="1"/>
</dbReference>
<evidence type="ECO:0000256" key="3">
    <source>
        <dbReference type="ARBA" id="ARBA00022842"/>
    </source>
</evidence>
<organism evidence="5 6">
    <name type="scientific">[Myrmecia] bisecta</name>
    <dbReference type="NCBI Taxonomy" id="41462"/>
    <lineage>
        <taxon>Eukaryota</taxon>
        <taxon>Viridiplantae</taxon>
        <taxon>Chlorophyta</taxon>
        <taxon>core chlorophytes</taxon>
        <taxon>Trebouxiophyceae</taxon>
        <taxon>Trebouxiales</taxon>
        <taxon>Trebouxiaceae</taxon>
        <taxon>Myrmecia</taxon>
    </lineage>
</organism>
<dbReference type="InterPro" id="IPR036412">
    <property type="entry name" value="HAD-like_sf"/>
</dbReference>
<dbReference type="SFLD" id="SFLDG01129">
    <property type="entry name" value="C1.5:_HAD__Beta-PGM__Phosphata"/>
    <property type="match status" value="1"/>
</dbReference>
<dbReference type="NCBIfam" id="TIGR01509">
    <property type="entry name" value="HAD-SF-IA-v3"/>
    <property type="match status" value="1"/>
</dbReference>
<dbReference type="Gene3D" id="3.40.50.1000">
    <property type="entry name" value="HAD superfamily/HAD-like"/>
    <property type="match status" value="1"/>
</dbReference>
<dbReference type="GO" id="GO:0003824">
    <property type="term" value="F:catalytic activity"/>
    <property type="evidence" value="ECO:0007669"/>
    <property type="project" value="UniProtKB-ARBA"/>
</dbReference>
<name>A0AAW1PIK1_9CHLO</name>
<comment type="caution">
    <text evidence="5">The sequence shown here is derived from an EMBL/GenBank/DDBJ whole genome shotgun (WGS) entry which is preliminary data.</text>
</comment>
<dbReference type="Pfam" id="PF00702">
    <property type="entry name" value="Hydrolase"/>
    <property type="match status" value="1"/>
</dbReference>
<evidence type="ECO:0000256" key="2">
    <source>
        <dbReference type="ARBA" id="ARBA00022723"/>
    </source>
</evidence>
<dbReference type="InterPro" id="IPR006439">
    <property type="entry name" value="HAD-SF_hydro_IA"/>
</dbReference>
<dbReference type="Proteomes" id="UP001489004">
    <property type="component" value="Unassembled WGS sequence"/>
</dbReference>
<dbReference type="EMBL" id="JALJOR010000011">
    <property type="protein sequence ID" value="KAK9809256.1"/>
    <property type="molecule type" value="Genomic_DNA"/>
</dbReference>
<evidence type="ECO:0000256" key="1">
    <source>
        <dbReference type="ARBA" id="ARBA00001946"/>
    </source>
</evidence>
<proteinExistence type="predicted"/>
<protein>
    <submittedName>
        <fullName evidence="5">Uncharacterized protein</fullName>
    </submittedName>
</protein>
<sequence>MPSAAGVVQTGVADLIKQGCIDGVLMDIDGTLTNSDPIHETVFREMLMESGFNNHQPITHEYFKEQISGGNNAILTAKLWPNWTQSAREAWIDEKEARFRALAATSLKPLPGLLDFLQWLQQRGVRVGAVTNAPKANAQIMLAGIGLQSHFEVVIFGEECTRPKPFPDPYQAGMVALGLTPERTLVFEDSAAGAMAGVASGAITVAVLTSQSAERMQAVGVKECIQDYTDMLDMNTRAELAAQ</sequence>
<dbReference type="SUPFAM" id="SSF56784">
    <property type="entry name" value="HAD-like"/>
    <property type="match status" value="1"/>
</dbReference>
<evidence type="ECO:0000313" key="6">
    <source>
        <dbReference type="Proteomes" id="UP001489004"/>
    </source>
</evidence>
<dbReference type="SFLD" id="SFLDS00003">
    <property type="entry name" value="Haloacid_Dehalogenase"/>
    <property type="match status" value="1"/>
</dbReference>
<dbReference type="InterPro" id="IPR023198">
    <property type="entry name" value="PGP-like_dom2"/>
</dbReference>
<gene>
    <name evidence="5" type="ORF">WJX72_012220</name>
</gene>
<evidence type="ECO:0000313" key="5">
    <source>
        <dbReference type="EMBL" id="KAK9809256.1"/>
    </source>
</evidence>
<keyword evidence="2" id="KW-0479">Metal-binding</keyword>
<keyword evidence="4" id="KW-0119">Carbohydrate metabolism</keyword>
<dbReference type="PANTHER" id="PTHR46193:SF18">
    <property type="entry name" value="HEXITOL PHOSPHATASE B"/>
    <property type="match status" value="1"/>
</dbReference>